<dbReference type="AlphaFoldDB" id="A0A915YBN8"/>
<proteinExistence type="predicted"/>
<evidence type="ECO:0000313" key="2">
    <source>
        <dbReference type="Proteomes" id="UP001060919"/>
    </source>
</evidence>
<reference evidence="1" key="1">
    <citation type="submission" date="2022-09" db="EMBL/GenBank/DDBJ databases">
        <title>Aureispira anguillicida sp. nov., isolated from Leptocephalus of Japanese eel Anguilla japonica.</title>
        <authorList>
            <person name="Yuasa K."/>
            <person name="Mekata T."/>
            <person name="Ikunari K."/>
        </authorList>
    </citation>
    <scope>NUCLEOTIDE SEQUENCE</scope>
    <source>
        <strain evidence="1">EL160426</strain>
    </source>
</reference>
<sequence length="38" mass="4570">MLIVFYIKKILLNNILKKTCFKKGICIVFYKKEIYVTV</sequence>
<gene>
    <name evidence="1" type="ORF">AsAng_0008250</name>
</gene>
<keyword evidence="2" id="KW-1185">Reference proteome</keyword>
<protein>
    <submittedName>
        <fullName evidence="1">Uncharacterized protein</fullName>
    </submittedName>
</protein>
<name>A0A915YBN8_9BACT</name>
<accession>A0A915YBN8</accession>
<dbReference type="EMBL" id="AP026867">
    <property type="protein sequence ID" value="BDS10118.1"/>
    <property type="molecule type" value="Genomic_DNA"/>
</dbReference>
<organism evidence="1 2">
    <name type="scientific">Aureispira anguillae</name>
    <dbReference type="NCBI Taxonomy" id="2864201"/>
    <lineage>
        <taxon>Bacteria</taxon>
        <taxon>Pseudomonadati</taxon>
        <taxon>Bacteroidota</taxon>
        <taxon>Saprospiria</taxon>
        <taxon>Saprospirales</taxon>
        <taxon>Saprospiraceae</taxon>
        <taxon>Aureispira</taxon>
    </lineage>
</organism>
<dbReference type="Proteomes" id="UP001060919">
    <property type="component" value="Chromosome"/>
</dbReference>
<evidence type="ECO:0000313" key="1">
    <source>
        <dbReference type="EMBL" id="BDS10118.1"/>
    </source>
</evidence>
<dbReference type="KEGG" id="aup:AsAng_0008250"/>